<keyword evidence="2 9" id="KW-0547">Nucleotide-binding</keyword>
<dbReference type="InterPro" id="IPR042101">
    <property type="entry name" value="SRP54_N_sf"/>
</dbReference>
<dbReference type="PANTHER" id="PTHR11564">
    <property type="entry name" value="SIGNAL RECOGNITION PARTICLE 54K PROTEIN SRP54"/>
    <property type="match status" value="1"/>
</dbReference>
<dbReference type="Pfam" id="PF02881">
    <property type="entry name" value="SRP54_N"/>
    <property type="match status" value="1"/>
</dbReference>
<dbReference type="GO" id="GO:0008312">
    <property type="term" value="F:7S RNA binding"/>
    <property type="evidence" value="ECO:0007669"/>
    <property type="project" value="InterPro"/>
</dbReference>
<dbReference type="InterPro" id="IPR022941">
    <property type="entry name" value="SRP54"/>
</dbReference>
<dbReference type="SMART" id="SM00382">
    <property type="entry name" value="AAA"/>
    <property type="match status" value="1"/>
</dbReference>
<evidence type="ECO:0000259" key="13">
    <source>
        <dbReference type="SMART" id="SM00963"/>
    </source>
</evidence>
<evidence type="ECO:0000256" key="10">
    <source>
        <dbReference type="SAM" id="MobiDB-lite"/>
    </source>
</evidence>
<dbReference type="EC" id="3.6.5.4" evidence="9"/>
<evidence type="ECO:0000313" key="15">
    <source>
        <dbReference type="Proteomes" id="UP000054010"/>
    </source>
</evidence>
<dbReference type="eggNOG" id="COG0541">
    <property type="taxonomic scope" value="Bacteria"/>
</dbReference>
<dbReference type="GO" id="GO:0005525">
    <property type="term" value="F:GTP binding"/>
    <property type="evidence" value="ECO:0007669"/>
    <property type="project" value="UniProtKB-UniRule"/>
</dbReference>
<feature type="binding site" evidence="9">
    <location>
        <begin position="107"/>
        <end position="114"/>
    </location>
    <ligand>
        <name>GTP</name>
        <dbReference type="ChEBI" id="CHEBI:37565"/>
    </ligand>
</feature>
<reference evidence="14 15" key="1">
    <citation type="journal article" date="2011" name="J. Bacteriol.">
        <title>Draft genome sequence of the anoxygenic filamentous phototrophic bacterium Oscillochloris trichoides subsp. DG-6.</title>
        <authorList>
            <person name="Kuznetsov B.B."/>
            <person name="Ivanovsky R.N."/>
            <person name="Keppen O.I."/>
            <person name="Sukhacheva M.V."/>
            <person name="Bumazhkin B.K."/>
            <person name="Patutina E.O."/>
            <person name="Beletsky A.V."/>
            <person name="Mardanov A.V."/>
            <person name="Baslerov R.V."/>
            <person name="Panteleeva A.N."/>
            <person name="Kolganova T.V."/>
            <person name="Ravin N.V."/>
            <person name="Skryabin K.G."/>
        </authorList>
    </citation>
    <scope>NUCLEOTIDE SEQUENCE [LARGE SCALE GENOMIC DNA]</scope>
    <source>
        <strain evidence="14 15">DG-6</strain>
    </source>
</reference>
<keyword evidence="4 9" id="KW-0694">RNA-binding</keyword>
<evidence type="ECO:0000256" key="4">
    <source>
        <dbReference type="ARBA" id="ARBA00022884"/>
    </source>
</evidence>
<feature type="region of interest" description="Disordered" evidence="10">
    <location>
        <begin position="431"/>
        <end position="460"/>
    </location>
</feature>
<dbReference type="InterPro" id="IPR036891">
    <property type="entry name" value="Signal_recog_part_SRP54_M_sf"/>
</dbReference>
<evidence type="ECO:0000256" key="1">
    <source>
        <dbReference type="ARBA" id="ARBA00005450"/>
    </source>
</evidence>
<keyword evidence="3 9" id="KW-0378">Hydrolase</keyword>
<dbReference type="GO" id="GO:0048500">
    <property type="term" value="C:signal recognition particle"/>
    <property type="evidence" value="ECO:0007669"/>
    <property type="project" value="UniProtKB-UniRule"/>
</dbReference>
<proteinExistence type="inferred from homology"/>
<comment type="function">
    <text evidence="9">Involved in targeting and insertion of nascent membrane proteins into the cytoplasmic membrane. Binds to the hydrophobic signal sequence of the ribosome-nascent chain (RNC) as it emerges from the ribosomes. The SRP-RNC complex is then targeted to the cytoplasmic membrane where it interacts with the SRP receptor FtsY.</text>
</comment>
<dbReference type="NCBIfam" id="TIGR00959">
    <property type="entry name" value="ffh"/>
    <property type="match status" value="1"/>
</dbReference>
<feature type="compositionally biased region" description="Gly residues" evidence="10">
    <location>
        <begin position="432"/>
        <end position="448"/>
    </location>
</feature>
<dbReference type="Gene3D" id="1.10.260.30">
    <property type="entry name" value="Signal recognition particle, SRP54 subunit, M-domain"/>
    <property type="match status" value="1"/>
</dbReference>
<feature type="domain" description="SRP54-type proteins GTP-binding" evidence="12">
    <location>
        <begin position="100"/>
        <end position="297"/>
    </location>
</feature>
<comment type="subunit">
    <text evidence="9">Part of the signal recognition particle protein translocation system, which is composed of SRP and FtsY.</text>
</comment>
<organism evidence="14 15">
    <name type="scientific">Oscillochloris trichoides DG-6</name>
    <dbReference type="NCBI Taxonomy" id="765420"/>
    <lineage>
        <taxon>Bacteria</taxon>
        <taxon>Bacillati</taxon>
        <taxon>Chloroflexota</taxon>
        <taxon>Chloroflexia</taxon>
        <taxon>Chloroflexales</taxon>
        <taxon>Chloroflexineae</taxon>
        <taxon>Oscillochloridaceae</taxon>
        <taxon>Oscillochloris</taxon>
    </lineage>
</organism>
<sequence length="460" mass="51027">MFESLSDRLQTVFQKLGSKGKLTEDDVREAMKQVRLALLEADVNFKVVKDFVAKVTEQAIGEEVTKSLTPHQQVVKIVHQELINLLGTDNVPLQESRPGPTVIMLVGLQGTGKTTLSAKLALHLRKKGRRVLLAACDIYRPAAITQLESLGKQLGITVYSEPNSKHPPEIATRAVELAKKELYNVVIVDTAGRLQIDEPLMKELEDIDACVQPIERLLVVDAMTGQEAVRVAETFNQRVKVTGLVMTKMDGDARGGAALSVRSVTGVPIKFISSGEKIDLNTLEAFHPDRLASRILGMGDVLSLIEKAEEMYDAEQAKRMEKRLRKGKFDFEDFLSAMHQMRKLGPLQQIIGMIPGLSQLARDEELVSEKQLKLIEAIIFSMTIEERRNPELIKGSRRERIAKGSGTSVQEVSQLVKQFQQMQRMMKQMGKQMGGKGRGGRGGRGGGPPLNPDDLMRMLK</sequence>
<dbReference type="Gene3D" id="1.20.120.140">
    <property type="entry name" value="Signal recognition particle SRP54, nucleotide-binding domain"/>
    <property type="match status" value="1"/>
</dbReference>
<dbReference type="Proteomes" id="UP000054010">
    <property type="component" value="Unassembled WGS sequence"/>
</dbReference>
<evidence type="ECO:0000256" key="7">
    <source>
        <dbReference type="ARBA" id="ARBA00023274"/>
    </source>
</evidence>
<dbReference type="HAMAP" id="MF_00306">
    <property type="entry name" value="SRP54"/>
    <property type="match status" value="1"/>
</dbReference>
<dbReference type="SMART" id="SM00963">
    <property type="entry name" value="SRP54_N"/>
    <property type="match status" value="1"/>
</dbReference>
<dbReference type="GO" id="GO:0003924">
    <property type="term" value="F:GTPase activity"/>
    <property type="evidence" value="ECO:0007669"/>
    <property type="project" value="UniProtKB-UniRule"/>
</dbReference>
<dbReference type="EMBL" id="ADVR01000120">
    <property type="protein sequence ID" value="EFO79207.1"/>
    <property type="molecule type" value="Genomic_DNA"/>
</dbReference>
<dbReference type="InterPro" id="IPR000897">
    <property type="entry name" value="SRP54_GTPase_dom"/>
</dbReference>
<feature type="domain" description="Signal recognition particle SRP54 helical bundle" evidence="13">
    <location>
        <begin position="1"/>
        <end position="86"/>
    </location>
</feature>
<comment type="subcellular location">
    <subcellularLocation>
        <location evidence="9">Cytoplasm</location>
    </subcellularLocation>
    <text evidence="9">The SRP-RNC complex is targeted to the cytoplasmic membrane.</text>
</comment>
<evidence type="ECO:0000256" key="8">
    <source>
        <dbReference type="ARBA" id="ARBA00048027"/>
    </source>
</evidence>
<dbReference type="SMART" id="SM00962">
    <property type="entry name" value="SRP54"/>
    <property type="match status" value="1"/>
</dbReference>
<dbReference type="InterPro" id="IPR004780">
    <property type="entry name" value="SRP"/>
</dbReference>
<protein>
    <recommendedName>
        <fullName evidence="9">Signal recognition particle protein</fullName>
        <ecNumber evidence="9">3.6.5.4</ecNumber>
    </recommendedName>
    <alternativeName>
        <fullName evidence="9">Fifty-four homolog</fullName>
    </alternativeName>
</protein>
<feature type="binding site" evidence="9">
    <location>
        <begin position="247"/>
        <end position="250"/>
    </location>
    <ligand>
        <name>GTP</name>
        <dbReference type="ChEBI" id="CHEBI:37565"/>
    </ligand>
</feature>
<dbReference type="InterPro" id="IPR003593">
    <property type="entry name" value="AAA+_ATPase"/>
</dbReference>
<evidence type="ECO:0000259" key="12">
    <source>
        <dbReference type="SMART" id="SM00962"/>
    </source>
</evidence>
<comment type="domain">
    <text evidence="9">Composed of three domains: the N-terminal N domain, which is responsible for interactions with the ribosome, the central G domain, which binds GTP, and the C-terminal M domain, which binds the RNA and the signal sequence of the RNC.</text>
</comment>
<dbReference type="OrthoDB" id="9804720at2"/>
<dbReference type="HOGENOM" id="CLU_009301_6_0_0"/>
<evidence type="ECO:0000256" key="9">
    <source>
        <dbReference type="HAMAP-Rule" id="MF_00306"/>
    </source>
</evidence>
<accession>E1IHT2</accession>
<feature type="domain" description="AAA+ ATPase" evidence="11">
    <location>
        <begin position="99"/>
        <end position="245"/>
    </location>
</feature>
<keyword evidence="6 9" id="KW-0733">Signal recognition particle</keyword>
<dbReference type="InterPro" id="IPR027417">
    <property type="entry name" value="P-loop_NTPase"/>
</dbReference>
<evidence type="ECO:0000256" key="3">
    <source>
        <dbReference type="ARBA" id="ARBA00022801"/>
    </source>
</evidence>
<dbReference type="Pfam" id="PF02978">
    <property type="entry name" value="SRP_SPB"/>
    <property type="match status" value="1"/>
</dbReference>
<dbReference type="Gene3D" id="3.40.50.300">
    <property type="entry name" value="P-loop containing nucleotide triphosphate hydrolases"/>
    <property type="match status" value="1"/>
</dbReference>
<dbReference type="Pfam" id="PF00448">
    <property type="entry name" value="SRP54"/>
    <property type="match status" value="1"/>
</dbReference>
<feature type="binding site" evidence="9">
    <location>
        <begin position="189"/>
        <end position="193"/>
    </location>
    <ligand>
        <name>GTP</name>
        <dbReference type="ChEBI" id="CHEBI:37565"/>
    </ligand>
</feature>
<dbReference type="InterPro" id="IPR004125">
    <property type="entry name" value="Signal_recog_particle_SRP54_M"/>
</dbReference>
<keyword evidence="9" id="KW-0963">Cytoplasm</keyword>
<evidence type="ECO:0000256" key="2">
    <source>
        <dbReference type="ARBA" id="ARBA00022741"/>
    </source>
</evidence>
<dbReference type="SUPFAM" id="SSF52540">
    <property type="entry name" value="P-loop containing nucleoside triphosphate hydrolases"/>
    <property type="match status" value="1"/>
</dbReference>
<dbReference type="FunFam" id="3.40.50.300:FF:000022">
    <property type="entry name" value="Signal recognition particle 54 kDa subunit"/>
    <property type="match status" value="1"/>
</dbReference>
<dbReference type="InterPro" id="IPR013822">
    <property type="entry name" value="Signal_recog_particl_SRP54_hlx"/>
</dbReference>
<gene>
    <name evidence="9" type="primary">ffh</name>
    <name evidence="14" type="ORF">OSCT_2870</name>
</gene>
<evidence type="ECO:0000256" key="6">
    <source>
        <dbReference type="ARBA" id="ARBA00023135"/>
    </source>
</evidence>
<keyword evidence="5 9" id="KW-0342">GTP-binding</keyword>
<evidence type="ECO:0000313" key="14">
    <source>
        <dbReference type="EMBL" id="EFO79207.1"/>
    </source>
</evidence>
<keyword evidence="15" id="KW-1185">Reference proteome</keyword>
<evidence type="ECO:0000256" key="5">
    <source>
        <dbReference type="ARBA" id="ARBA00023134"/>
    </source>
</evidence>
<name>E1IHT2_9CHLR</name>
<comment type="catalytic activity">
    <reaction evidence="8 9">
        <text>GTP + H2O = GDP + phosphate + H(+)</text>
        <dbReference type="Rhea" id="RHEA:19669"/>
        <dbReference type="ChEBI" id="CHEBI:15377"/>
        <dbReference type="ChEBI" id="CHEBI:15378"/>
        <dbReference type="ChEBI" id="CHEBI:37565"/>
        <dbReference type="ChEBI" id="CHEBI:43474"/>
        <dbReference type="ChEBI" id="CHEBI:58189"/>
        <dbReference type="EC" id="3.6.5.4"/>
    </reaction>
</comment>
<dbReference type="STRING" id="765420.OSCT_2870"/>
<dbReference type="CDD" id="cd18539">
    <property type="entry name" value="SRP_G"/>
    <property type="match status" value="1"/>
</dbReference>
<comment type="caution">
    <text evidence="14">The sequence shown here is derived from an EMBL/GenBank/DDBJ whole genome shotgun (WGS) entry which is preliminary data.</text>
</comment>
<keyword evidence="7 9" id="KW-0687">Ribonucleoprotein</keyword>
<dbReference type="SUPFAM" id="SSF47446">
    <property type="entry name" value="Signal peptide-binding domain"/>
    <property type="match status" value="1"/>
</dbReference>
<dbReference type="GO" id="GO:0006614">
    <property type="term" value="P:SRP-dependent cotranslational protein targeting to membrane"/>
    <property type="evidence" value="ECO:0007669"/>
    <property type="project" value="InterPro"/>
</dbReference>
<comment type="similarity">
    <text evidence="1 9">Belongs to the GTP-binding SRP family. SRP54 subfamily.</text>
</comment>
<evidence type="ECO:0000259" key="11">
    <source>
        <dbReference type="SMART" id="SM00382"/>
    </source>
</evidence>
<dbReference type="AlphaFoldDB" id="E1IHT2"/>
<dbReference type="PANTHER" id="PTHR11564:SF5">
    <property type="entry name" value="SIGNAL RECOGNITION PARTICLE SUBUNIT SRP54"/>
    <property type="match status" value="1"/>
</dbReference>